<keyword evidence="6" id="KW-0175">Coiled coil</keyword>
<feature type="region of interest" description="Disordered" evidence="7">
    <location>
        <begin position="223"/>
        <end position="245"/>
    </location>
</feature>
<evidence type="ECO:0000313" key="10">
    <source>
        <dbReference type="Proteomes" id="UP000321225"/>
    </source>
</evidence>
<feature type="coiled-coil region" evidence="6">
    <location>
        <begin position="171"/>
        <end position="198"/>
    </location>
</feature>
<evidence type="ECO:0000256" key="4">
    <source>
        <dbReference type="ARBA" id="ARBA00022989"/>
    </source>
</evidence>
<feature type="transmembrane region" description="Helical" evidence="8">
    <location>
        <begin position="21"/>
        <end position="38"/>
    </location>
</feature>
<evidence type="ECO:0000256" key="8">
    <source>
        <dbReference type="SAM" id="Phobius"/>
    </source>
</evidence>
<evidence type="ECO:0000256" key="5">
    <source>
        <dbReference type="ARBA" id="ARBA00023136"/>
    </source>
</evidence>
<keyword evidence="5 8" id="KW-0472">Membrane</keyword>
<dbReference type="OrthoDB" id="3579456at2"/>
<dbReference type="GO" id="GO:0005886">
    <property type="term" value="C:plasma membrane"/>
    <property type="evidence" value="ECO:0007669"/>
    <property type="project" value="UniProtKB-SubCell"/>
</dbReference>
<proteinExistence type="predicted"/>
<protein>
    <recommendedName>
        <fullName evidence="11">FUSC family protein</fullName>
    </recommendedName>
</protein>
<feature type="transmembrane region" description="Helical" evidence="8">
    <location>
        <begin position="99"/>
        <end position="117"/>
    </location>
</feature>
<feature type="transmembrane region" description="Helical" evidence="8">
    <location>
        <begin position="124"/>
        <end position="140"/>
    </location>
</feature>
<evidence type="ECO:0000256" key="1">
    <source>
        <dbReference type="ARBA" id="ARBA00004651"/>
    </source>
</evidence>
<keyword evidence="10" id="KW-1185">Reference proteome</keyword>
<gene>
    <name evidence="9" type="ORF">MAE01_12590</name>
</gene>
<comment type="caution">
    <text evidence="9">The sequence shown here is derived from an EMBL/GenBank/DDBJ whole genome shotgun (WGS) entry which is preliminary data.</text>
</comment>
<keyword evidence="4 8" id="KW-1133">Transmembrane helix</keyword>
<dbReference type="PANTHER" id="PTHR30509">
    <property type="entry name" value="P-HYDROXYBENZOIC ACID EFFLUX PUMP SUBUNIT-RELATED"/>
    <property type="match status" value="1"/>
</dbReference>
<feature type="transmembrane region" description="Helical" evidence="8">
    <location>
        <begin position="75"/>
        <end position="93"/>
    </location>
</feature>
<feature type="transmembrane region" description="Helical" evidence="8">
    <location>
        <begin position="50"/>
        <end position="68"/>
    </location>
</feature>
<evidence type="ECO:0000256" key="6">
    <source>
        <dbReference type="SAM" id="Coils"/>
    </source>
</evidence>
<evidence type="ECO:0008006" key="11">
    <source>
        <dbReference type="Google" id="ProtNLM"/>
    </source>
</evidence>
<dbReference type="EMBL" id="BJUW01000004">
    <property type="protein sequence ID" value="GEK86083.1"/>
    <property type="molecule type" value="Genomic_DNA"/>
</dbReference>
<keyword evidence="3 8" id="KW-0812">Transmembrane</keyword>
<accession>A0A511AFB9</accession>
<comment type="subcellular location">
    <subcellularLocation>
        <location evidence="1">Cell membrane</location>
        <topology evidence="1">Multi-pass membrane protein</topology>
    </subcellularLocation>
</comment>
<dbReference type="PANTHER" id="PTHR30509:SF9">
    <property type="entry name" value="MULTIDRUG RESISTANCE PROTEIN MDTO"/>
    <property type="match status" value="1"/>
</dbReference>
<keyword evidence="2" id="KW-1003">Cell membrane</keyword>
<dbReference type="RefSeq" id="WP_147038710.1">
    <property type="nucleotide sequence ID" value="NZ_BJUW01000004.1"/>
</dbReference>
<dbReference type="Proteomes" id="UP000321225">
    <property type="component" value="Unassembled WGS sequence"/>
</dbReference>
<evidence type="ECO:0000313" key="9">
    <source>
        <dbReference type="EMBL" id="GEK86083.1"/>
    </source>
</evidence>
<evidence type="ECO:0000256" key="3">
    <source>
        <dbReference type="ARBA" id="ARBA00022692"/>
    </source>
</evidence>
<evidence type="ECO:0000256" key="2">
    <source>
        <dbReference type="ARBA" id="ARBA00022475"/>
    </source>
</evidence>
<evidence type="ECO:0000256" key="7">
    <source>
        <dbReference type="SAM" id="MobiDB-lite"/>
    </source>
</evidence>
<sequence length="359" mass="37886">MLARGRTVIGWGKEATNGDRLILAAKTAVAAAIAWYLAPFVPFADSEYSYYAPLGVLVSMYPTVVGSARAGLQALVGLALGIVLGLGGLTLVAAGAPGIVAVAMVIAVGIALGGIEALGDGRDWVAIAGLFVLLIGGPAGDEFTLSYLLTMAFGVVVGIGMNLIVVPPLYLRRASEQLTMLRERVRGTLDELADALEEDPVDPRRITDATSDLPTMLSTVEEEVQQADESSRANPRGRRRLADKELNERRMRALERTANATRDLAAALVQVADEDIVPDAAIRGALARAVRTCADIVGAATDDPHAEEKLAGASDALNALLEELGRRRDTDSRYTTAYAYAAAVCVRRIVLASEDFVVA</sequence>
<reference evidence="9 10" key="1">
    <citation type="submission" date="2019-07" db="EMBL/GenBank/DDBJ databases">
        <title>Whole genome shotgun sequence of Microbacterium aerolatum NBRC 103071.</title>
        <authorList>
            <person name="Hosoyama A."/>
            <person name="Uohara A."/>
            <person name="Ohji S."/>
            <person name="Ichikawa N."/>
        </authorList>
    </citation>
    <scope>NUCLEOTIDE SEQUENCE [LARGE SCALE GENOMIC DNA]</scope>
    <source>
        <strain evidence="9 10">NBRC 103071</strain>
    </source>
</reference>
<name>A0A511AFB9_9MICO</name>
<feature type="transmembrane region" description="Helical" evidence="8">
    <location>
        <begin position="146"/>
        <end position="171"/>
    </location>
</feature>
<organism evidence="9 10">
    <name type="scientific">Microbacterium aerolatum</name>
    <dbReference type="NCBI Taxonomy" id="153731"/>
    <lineage>
        <taxon>Bacteria</taxon>
        <taxon>Bacillati</taxon>
        <taxon>Actinomycetota</taxon>
        <taxon>Actinomycetes</taxon>
        <taxon>Micrococcales</taxon>
        <taxon>Microbacteriaceae</taxon>
        <taxon>Microbacterium</taxon>
    </lineage>
</organism>
<dbReference type="AlphaFoldDB" id="A0A511AFB9"/>